<feature type="transmembrane region" description="Helical" evidence="1">
    <location>
        <begin position="57"/>
        <end position="76"/>
    </location>
</feature>
<gene>
    <name evidence="2" type="ORF">BACCIP111883_01257</name>
</gene>
<keyword evidence="1" id="KW-1133">Transmembrane helix</keyword>
<reference evidence="2 3" key="1">
    <citation type="submission" date="2021-10" db="EMBL/GenBank/DDBJ databases">
        <authorList>
            <person name="Criscuolo A."/>
        </authorList>
    </citation>
    <scope>NUCLEOTIDE SEQUENCE [LARGE SCALE GENOMIC DNA]</scope>
    <source>
        <strain evidence="3">CIP 111883</strain>
    </source>
</reference>
<sequence length="186" mass="20179">MSSLYYQYKSNCRHRHHDDCEKEKCHREKCHEEKWEKEKCEKEKWDRKKCKKKEKECEYVGGVVTSGSLIGLAVTTNPIPLPLTNPSLITECVSVAPTGGLIVEEDGDYLIHFSAGILVASLTGGLGVYAGSRFLGSVGPLSAIGLSSFSAIVRLERGELVQVIANGPIVAGVLSQGSLTVAKISD</sequence>
<keyword evidence="1" id="KW-0812">Transmembrane</keyword>
<dbReference type="RefSeq" id="WP_230500416.1">
    <property type="nucleotide sequence ID" value="NZ_CAKJTJ010000005.1"/>
</dbReference>
<organism evidence="2 3">
    <name type="scientific">Sutcliffiella rhizosphaerae</name>
    <dbReference type="NCBI Taxonomy" id="2880967"/>
    <lineage>
        <taxon>Bacteria</taxon>
        <taxon>Bacillati</taxon>
        <taxon>Bacillota</taxon>
        <taxon>Bacilli</taxon>
        <taxon>Bacillales</taxon>
        <taxon>Bacillaceae</taxon>
        <taxon>Sutcliffiella</taxon>
    </lineage>
</organism>
<evidence type="ECO:0000313" key="3">
    <source>
        <dbReference type="Proteomes" id="UP000789833"/>
    </source>
</evidence>
<proteinExistence type="predicted"/>
<comment type="caution">
    <text evidence="2">The sequence shown here is derived from an EMBL/GenBank/DDBJ whole genome shotgun (WGS) entry which is preliminary data.</text>
</comment>
<evidence type="ECO:0000313" key="2">
    <source>
        <dbReference type="EMBL" id="CAG9620488.1"/>
    </source>
</evidence>
<evidence type="ECO:0008006" key="4">
    <source>
        <dbReference type="Google" id="ProtNLM"/>
    </source>
</evidence>
<keyword evidence="1" id="KW-0472">Membrane</keyword>
<evidence type="ECO:0000256" key="1">
    <source>
        <dbReference type="SAM" id="Phobius"/>
    </source>
</evidence>
<dbReference type="Proteomes" id="UP000789833">
    <property type="component" value="Unassembled WGS sequence"/>
</dbReference>
<name>A0ABM8YKM7_9BACI</name>
<protein>
    <recommendedName>
        <fullName evidence="4">AT-hook motif nuclear-localized protein</fullName>
    </recommendedName>
</protein>
<feature type="transmembrane region" description="Helical" evidence="1">
    <location>
        <begin position="109"/>
        <end position="130"/>
    </location>
</feature>
<accession>A0ABM8YKM7</accession>
<dbReference type="EMBL" id="CAKJTJ010000005">
    <property type="protein sequence ID" value="CAG9620488.1"/>
    <property type="molecule type" value="Genomic_DNA"/>
</dbReference>
<keyword evidence="3" id="KW-1185">Reference proteome</keyword>